<dbReference type="AlphaFoldDB" id="A0A3B0ZK60"/>
<proteinExistence type="predicted"/>
<dbReference type="EMBL" id="UOFO01000149">
    <property type="protein sequence ID" value="VAW88643.1"/>
    <property type="molecule type" value="Genomic_DNA"/>
</dbReference>
<protein>
    <recommendedName>
        <fullName evidence="1">Methyltransferase domain-containing protein</fullName>
    </recommendedName>
</protein>
<organism evidence="2">
    <name type="scientific">hydrothermal vent metagenome</name>
    <dbReference type="NCBI Taxonomy" id="652676"/>
    <lineage>
        <taxon>unclassified sequences</taxon>
        <taxon>metagenomes</taxon>
        <taxon>ecological metagenomes</taxon>
    </lineage>
</organism>
<dbReference type="InterPro" id="IPR029063">
    <property type="entry name" value="SAM-dependent_MTases_sf"/>
</dbReference>
<dbReference type="InterPro" id="IPR041698">
    <property type="entry name" value="Methyltransf_25"/>
</dbReference>
<reference evidence="2" key="1">
    <citation type="submission" date="2018-06" db="EMBL/GenBank/DDBJ databases">
        <authorList>
            <person name="Zhirakovskaya E."/>
        </authorList>
    </citation>
    <scope>NUCLEOTIDE SEQUENCE</scope>
</reference>
<sequence>MSNESLVNKWDEHYKTASHSSASRVLLENQHLLPTHGLALEIACGMGNNALLLAKQGMETHAWDISAVGIEQLQNKAQEESLAIIGEIRDAIQDPPAAASFDVIVVTHFLDRTLIPYLLAALKPQGLLFYQTFTKTKIDDTGPKNPDFLLDDNELLLLCNPLHLLAYREEGQLGNVTQGFRNLAMLVGQKHQSKD</sequence>
<evidence type="ECO:0000313" key="2">
    <source>
        <dbReference type="EMBL" id="VAW88643.1"/>
    </source>
</evidence>
<dbReference type="Pfam" id="PF13649">
    <property type="entry name" value="Methyltransf_25"/>
    <property type="match status" value="1"/>
</dbReference>
<dbReference type="SUPFAM" id="SSF53335">
    <property type="entry name" value="S-adenosyl-L-methionine-dependent methyltransferases"/>
    <property type="match status" value="1"/>
</dbReference>
<dbReference type="Gene3D" id="3.40.50.150">
    <property type="entry name" value="Vaccinia Virus protein VP39"/>
    <property type="match status" value="1"/>
</dbReference>
<dbReference type="CDD" id="cd02440">
    <property type="entry name" value="AdoMet_MTases"/>
    <property type="match status" value="1"/>
</dbReference>
<accession>A0A3B0ZK60</accession>
<gene>
    <name evidence="2" type="ORF">MNBD_GAMMA16-1174</name>
</gene>
<feature type="domain" description="Methyltransferase" evidence="1">
    <location>
        <begin position="40"/>
        <end position="126"/>
    </location>
</feature>
<evidence type="ECO:0000259" key="1">
    <source>
        <dbReference type="Pfam" id="PF13649"/>
    </source>
</evidence>
<name>A0A3B0ZK60_9ZZZZ</name>